<sequence>MATKNILQILTLFVIGMAGGIFADQIIWPYFIERPLFQQYKLEQSPTYITEKTETTLYVQENMAIRHSVQDVLPAIVGVKTKTVSGEILEGSGLVVTSDGLIVTLATLVPKGSEFSFFVDGKWPAFQILKRDLENNLALIKVEKGGLKTRGFADMSKIKLAEPVFLAGVDFSGATATSTLPQNTVNTGIVTAFNEELLQTNIFEKKTLAGSPLFDIEGKVVGLSIIGQDGKVSAVPANLIRAFAGF</sequence>
<proteinExistence type="predicted"/>
<dbReference type="EMBL" id="LCPK01000057">
    <property type="protein sequence ID" value="KKU95236.1"/>
    <property type="molecule type" value="Genomic_DNA"/>
</dbReference>
<dbReference type="AlphaFoldDB" id="A0A0G1UMA8"/>
<dbReference type="Gene3D" id="2.40.10.120">
    <property type="match status" value="1"/>
</dbReference>
<comment type="caution">
    <text evidence="1">The sequence shown here is derived from an EMBL/GenBank/DDBJ whole genome shotgun (WGS) entry which is preliminary data.</text>
</comment>
<name>A0A0G1UMA8_9BACT</name>
<gene>
    <name evidence="1" type="ORF">UY28_C0057G0005</name>
</gene>
<protein>
    <submittedName>
        <fullName evidence="1">Peptidase S1 and S6 chymotrypsin/Hap</fullName>
    </submittedName>
</protein>
<reference evidence="1 2" key="1">
    <citation type="journal article" date="2015" name="Nature">
        <title>rRNA introns, odd ribosomes, and small enigmatic genomes across a large radiation of phyla.</title>
        <authorList>
            <person name="Brown C.T."/>
            <person name="Hug L.A."/>
            <person name="Thomas B.C."/>
            <person name="Sharon I."/>
            <person name="Castelle C.J."/>
            <person name="Singh A."/>
            <person name="Wilkins M.J."/>
            <person name="Williams K.H."/>
            <person name="Banfield J.F."/>
        </authorList>
    </citation>
    <scope>NUCLEOTIDE SEQUENCE [LARGE SCALE GENOMIC DNA]</scope>
</reference>
<accession>A0A0G1UMA8</accession>
<dbReference type="Proteomes" id="UP000034694">
    <property type="component" value="Unassembled WGS sequence"/>
</dbReference>
<organism evidence="1 2">
    <name type="scientific">Candidatus Amesbacteria bacterium GW2011_GWB1_48_13</name>
    <dbReference type="NCBI Taxonomy" id="1618362"/>
    <lineage>
        <taxon>Bacteria</taxon>
        <taxon>Candidatus Amesiibacteriota</taxon>
    </lineage>
</organism>
<dbReference type="InterPro" id="IPR009003">
    <property type="entry name" value="Peptidase_S1_PA"/>
</dbReference>
<evidence type="ECO:0000313" key="1">
    <source>
        <dbReference type="EMBL" id="KKU95236.1"/>
    </source>
</evidence>
<dbReference type="Pfam" id="PF13365">
    <property type="entry name" value="Trypsin_2"/>
    <property type="match status" value="1"/>
</dbReference>
<evidence type="ECO:0000313" key="2">
    <source>
        <dbReference type="Proteomes" id="UP000034694"/>
    </source>
</evidence>
<dbReference type="SUPFAM" id="SSF50494">
    <property type="entry name" value="Trypsin-like serine proteases"/>
    <property type="match status" value="1"/>
</dbReference>